<dbReference type="InterPro" id="IPR011010">
    <property type="entry name" value="DNA_brk_join_enz"/>
</dbReference>
<dbReference type="InterPro" id="IPR049331">
    <property type="entry name" value="Top1B_N_bact"/>
</dbReference>
<dbReference type="Gene3D" id="3.90.15.10">
    <property type="entry name" value="Topoisomerase I, Chain A, domain 3"/>
    <property type="match status" value="1"/>
</dbReference>
<dbReference type="AlphaFoldDB" id="A0A3A4AVU1"/>
<dbReference type="Pfam" id="PF01028">
    <property type="entry name" value="Topoisom_I"/>
    <property type="match status" value="1"/>
</dbReference>
<evidence type="ECO:0000256" key="2">
    <source>
        <dbReference type="ARBA" id="ARBA00006645"/>
    </source>
</evidence>
<feature type="domain" description="DNA topoisomerase I catalytic core eukaryotic-type" evidence="8">
    <location>
        <begin position="105"/>
        <end position="307"/>
    </location>
</feature>
<evidence type="ECO:0000256" key="1">
    <source>
        <dbReference type="ARBA" id="ARBA00000213"/>
    </source>
</evidence>
<evidence type="ECO:0000313" key="10">
    <source>
        <dbReference type="EMBL" id="RJL32467.1"/>
    </source>
</evidence>
<dbReference type="GO" id="GO:0003917">
    <property type="term" value="F:DNA topoisomerase type I (single strand cut, ATP-independent) activity"/>
    <property type="evidence" value="ECO:0007669"/>
    <property type="project" value="UniProtKB-EC"/>
</dbReference>
<keyword evidence="11" id="KW-1185">Reference proteome</keyword>
<keyword evidence="6 10" id="KW-0413">Isomerase</keyword>
<evidence type="ECO:0000256" key="6">
    <source>
        <dbReference type="ARBA" id="ARBA00023235"/>
    </source>
</evidence>
<accession>A0A3A4AVU1</accession>
<dbReference type="GO" id="GO:0006265">
    <property type="term" value="P:DNA topological change"/>
    <property type="evidence" value="ECO:0007669"/>
    <property type="project" value="InterPro"/>
</dbReference>
<dbReference type="PROSITE" id="PS52038">
    <property type="entry name" value="TOPO_IB_2"/>
    <property type="match status" value="1"/>
</dbReference>
<evidence type="ECO:0000256" key="5">
    <source>
        <dbReference type="ARBA" id="ARBA00023125"/>
    </source>
</evidence>
<evidence type="ECO:0000256" key="4">
    <source>
        <dbReference type="ARBA" id="ARBA00023029"/>
    </source>
</evidence>
<comment type="catalytic activity">
    <reaction evidence="1">
        <text>ATP-independent breakage of single-stranded DNA, followed by passage and rejoining.</text>
        <dbReference type="EC" id="5.6.2.1"/>
    </reaction>
</comment>
<evidence type="ECO:0000259" key="8">
    <source>
        <dbReference type="Pfam" id="PF01028"/>
    </source>
</evidence>
<dbReference type="InterPro" id="IPR001631">
    <property type="entry name" value="TopoI"/>
</dbReference>
<dbReference type="Gene3D" id="1.10.132.120">
    <property type="match status" value="1"/>
</dbReference>
<evidence type="ECO:0000256" key="3">
    <source>
        <dbReference type="ARBA" id="ARBA00012891"/>
    </source>
</evidence>
<proteinExistence type="inferred from homology"/>
<keyword evidence="4" id="KW-0799">Topoisomerase</keyword>
<keyword evidence="5" id="KW-0238">DNA-binding</keyword>
<dbReference type="PRINTS" id="PR00416">
    <property type="entry name" value="EUTPISMRASEI"/>
</dbReference>
<comment type="similarity">
    <text evidence="2">Belongs to the type IB topoisomerase family.</text>
</comment>
<feature type="domain" description="DNA topoisomerase IB N-terminal" evidence="9">
    <location>
        <begin position="44"/>
        <end position="92"/>
    </location>
</feature>
<protein>
    <recommendedName>
        <fullName evidence="3">DNA topoisomerase</fullName>
        <ecNumber evidence="3">5.6.2.1</ecNumber>
    </recommendedName>
</protein>
<dbReference type="SUPFAM" id="SSF55869">
    <property type="entry name" value="DNA topoisomerase I domain"/>
    <property type="match status" value="1"/>
</dbReference>
<dbReference type="InterPro" id="IPR014711">
    <property type="entry name" value="TopoI_cat_a-hlx-sub_euk"/>
</dbReference>
<evidence type="ECO:0000313" key="11">
    <source>
        <dbReference type="Proteomes" id="UP000265768"/>
    </source>
</evidence>
<evidence type="ECO:0000256" key="7">
    <source>
        <dbReference type="SAM" id="MobiDB-lite"/>
    </source>
</evidence>
<organism evidence="10 11">
    <name type="scientific">Bailinhaonella thermotolerans</name>
    <dbReference type="NCBI Taxonomy" id="1070861"/>
    <lineage>
        <taxon>Bacteria</taxon>
        <taxon>Bacillati</taxon>
        <taxon>Actinomycetota</taxon>
        <taxon>Actinomycetes</taxon>
        <taxon>Streptosporangiales</taxon>
        <taxon>Streptosporangiaceae</taxon>
        <taxon>Bailinhaonella</taxon>
    </lineage>
</organism>
<dbReference type="OrthoDB" id="9778962at2"/>
<name>A0A3A4AVU1_9ACTN</name>
<reference evidence="10 11" key="1">
    <citation type="submission" date="2018-09" db="EMBL/GenBank/DDBJ databases">
        <title>YIM 75507 draft genome.</title>
        <authorList>
            <person name="Tang S."/>
            <person name="Feng Y."/>
        </authorList>
    </citation>
    <scope>NUCLEOTIDE SEQUENCE [LARGE SCALE GENOMIC DNA]</scope>
    <source>
        <strain evidence="10 11">YIM 75507</strain>
    </source>
</reference>
<dbReference type="SUPFAM" id="SSF56349">
    <property type="entry name" value="DNA breaking-rejoining enzymes"/>
    <property type="match status" value="1"/>
</dbReference>
<dbReference type="GO" id="GO:0003677">
    <property type="term" value="F:DNA binding"/>
    <property type="evidence" value="ECO:0007669"/>
    <property type="project" value="UniProtKB-KW"/>
</dbReference>
<dbReference type="InterPro" id="IPR035447">
    <property type="entry name" value="DNA_topo_I_N_sf"/>
</dbReference>
<dbReference type="Proteomes" id="UP000265768">
    <property type="component" value="Unassembled WGS sequence"/>
</dbReference>
<sequence>MTESPTRRGKTPPASDRPVDELPGGLRRSDPSEPGITRVRRGRGFQYFDPAGEPLGEGETLRRVKALVIPPAWTDVWICPDADGHIQALGTDAAGRRQYRYHDAWREAQDRAKHEHVLDMAERLPAVRERLAEHLAERGLTRQRVLAAAVRLLDLGFFRVGGEEYAEENGSFGLATLRQEHVRCVRGRVHFEYPAKSGKTRTHDISDPEVCKVVRALRARGEGELLRYRQGTAWHDVRSHDINDYLRELFGIEVTAKDFRTWHATVLAAVGLAVSRPVTTEAARKRAVARVMSEVAAYLGNTPAVTRASYVDPRIIALYERGRTIAPILTDLGADVDPGHLATQGPAEQAVLRLLRSA</sequence>
<dbReference type="EC" id="5.6.2.1" evidence="3"/>
<evidence type="ECO:0000259" key="9">
    <source>
        <dbReference type="Pfam" id="PF21338"/>
    </source>
</evidence>
<dbReference type="EMBL" id="QZEY01000004">
    <property type="protein sequence ID" value="RJL32467.1"/>
    <property type="molecule type" value="Genomic_DNA"/>
</dbReference>
<comment type="caution">
    <text evidence="10">The sequence shown here is derived from an EMBL/GenBank/DDBJ whole genome shotgun (WGS) entry which is preliminary data.</text>
</comment>
<dbReference type="Pfam" id="PF21338">
    <property type="entry name" value="Top1B_N_bact"/>
    <property type="match status" value="1"/>
</dbReference>
<gene>
    <name evidence="10" type="ORF">D5H75_13095</name>
</gene>
<dbReference type="Gene3D" id="3.30.66.10">
    <property type="entry name" value="DNA topoisomerase I domain"/>
    <property type="match status" value="1"/>
</dbReference>
<dbReference type="InterPro" id="IPR013500">
    <property type="entry name" value="TopoI_cat_euk"/>
</dbReference>
<feature type="region of interest" description="Disordered" evidence="7">
    <location>
        <begin position="1"/>
        <end position="43"/>
    </location>
</feature>